<dbReference type="PROSITE" id="PS50931">
    <property type="entry name" value="HTH_LYSR"/>
    <property type="match status" value="1"/>
</dbReference>
<dbReference type="InterPro" id="IPR005119">
    <property type="entry name" value="LysR_subst-bd"/>
</dbReference>
<protein>
    <submittedName>
        <fullName evidence="6">LysR family transcriptional regulator</fullName>
    </submittedName>
</protein>
<dbReference type="OrthoDB" id="9803735at2"/>
<dbReference type="InterPro" id="IPR036390">
    <property type="entry name" value="WH_DNA-bd_sf"/>
</dbReference>
<dbReference type="InterPro" id="IPR000847">
    <property type="entry name" value="LysR_HTH_N"/>
</dbReference>
<comment type="caution">
    <text evidence="6">The sequence shown here is derived from an EMBL/GenBank/DDBJ whole genome shotgun (WGS) entry which is preliminary data.</text>
</comment>
<dbReference type="FunFam" id="1.10.10.10:FF:000001">
    <property type="entry name" value="LysR family transcriptional regulator"/>
    <property type="match status" value="1"/>
</dbReference>
<evidence type="ECO:0000256" key="2">
    <source>
        <dbReference type="ARBA" id="ARBA00023015"/>
    </source>
</evidence>
<name>A0A2T1G5E2_9CYAN</name>
<gene>
    <name evidence="6" type="ORF">C7B77_20530</name>
</gene>
<evidence type="ECO:0000259" key="5">
    <source>
        <dbReference type="PROSITE" id="PS50931"/>
    </source>
</evidence>
<comment type="similarity">
    <text evidence="1">Belongs to the LysR transcriptional regulatory family.</text>
</comment>
<dbReference type="InterPro" id="IPR036388">
    <property type="entry name" value="WH-like_DNA-bd_sf"/>
</dbReference>
<dbReference type="Pfam" id="PF00126">
    <property type="entry name" value="HTH_1"/>
    <property type="match status" value="1"/>
</dbReference>
<reference evidence="6 7" key="1">
    <citation type="submission" date="2018-03" db="EMBL/GenBank/DDBJ databases">
        <title>The ancient ancestry and fast evolution of plastids.</title>
        <authorList>
            <person name="Moore K.R."/>
            <person name="Magnabosco C."/>
            <person name="Momper L."/>
            <person name="Gold D.A."/>
            <person name="Bosak T."/>
            <person name="Fournier G.P."/>
        </authorList>
    </citation>
    <scope>NUCLEOTIDE SEQUENCE [LARGE SCALE GENOMIC DNA]</scope>
    <source>
        <strain evidence="6 7">CCALA 037</strain>
    </source>
</reference>
<dbReference type="GO" id="GO:0032993">
    <property type="term" value="C:protein-DNA complex"/>
    <property type="evidence" value="ECO:0007669"/>
    <property type="project" value="TreeGrafter"/>
</dbReference>
<feature type="domain" description="HTH lysR-type" evidence="5">
    <location>
        <begin position="1"/>
        <end position="58"/>
    </location>
</feature>
<evidence type="ECO:0000256" key="1">
    <source>
        <dbReference type="ARBA" id="ARBA00009437"/>
    </source>
</evidence>
<dbReference type="PANTHER" id="PTHR30346">
    <property type="entry name" value="TRANSCRIPTIONAL DUAL REGULATOR HCAR-RELATED"/>
    <property type="match status" value="1"/>
</dbReference>
<dbReference type="GO" id="GO:0003677">
    <property type="term" value="F:DNA binding"/>
    <property type="evidence" value="ECO:0007669"/>
    <property type="project" value="UniProtKB-KW"/>
</dbReference>
<dbReference type="EMBL" id="PVWO01000326">
    <property type="protein sequence ID" value="PSB52445.1"/>
    <property type="molecule type" value="Genomic_DNA"/>
</dbReference>
<keyword evidence="4" id="KW-0804">Transcription</keyword>
<dbReference type="Pfam" id="PF03466">
    <property type="entry name" value="LysR_substrate"/>
    <property type="match status" value="1"/>
</dbReference>
<proteinExistence type="inferred from homology"/>
<evidence type="ECO:0000256" key="4">
    <source>
        <dbReference type="ARBA" id="ARBA00023163"/>
    </source>
</evidence>
<evidence type="ECO:0000313" key="6">
    <source>
        <dbReference type="EMBL" id="PSB52445.1"/>
    </source>
</evidence>
<dbReference type="GO" id="GO:0003700">
    <property type="term" value="F:DNA-binding transcription factor activity"/>
    <property type="evidence" value="ECO:0007669"/>
    <property type="project" value="InterPro"/>
</dbReference>
<keyword evidence="3" id="KW-0238">DNA-binding</keyword>
<organism evidence="6 7">
    <name type="scientific">Chamaesiphon polymorphus CCALA 037</name>
    <dbReference type="NCBI Taxonomy" id="2107692"/>
    <lineage>
        <taxon>Bacteria</taxon>
        <taxon>Bacillati</taxon>
        <taxon>Cyanobacteriota</taxon>
        <taxon>Cyanophyceae</taxon>
        <taxon>Gomontiellales</taxon>
        <taxon>Chamaesiphonaceae</taxon>
        <taxon>Chamaesiphon</taxon>
    </lineage>
</organism>
<dbReference type="AlphaFoldDB" id="A0A2T1G5E2"/>
<dbReference type="PRINTS" id="PR00039">
    <property type="entry name" value="HTHLYSR"/>
</dbReference>
<evidence type="ECO:0000313" key="7">
    <source>
        <dbReference type="Proteomes" id="UP000238937"/>
    </source>
</evidence>
<keyword evidence="2" id="KW-0805">Transcription regulation</keyword>
<evidence type="ECO:0000256" key="3">
    <source>
        <dbReference type="ARBA" id="ARBA00023125"/>
    </source>
</evidence>
<accession>A0A2T1G5E2</accession>
<dbReference type="Gene3D" id="3.40.190.10">
    <property type="entry name" value="Periplasmic binding protein-like II"/>
    <property type="match status" value="2"/>
</dbReference>
<dbReference type="SUPFAM" id="SSF46785">
    <property type="entry name" value="Winged helix' DNA-binding domain"/>
    <property type="match status" value="1"/>
</dbReference>
<sequence>MELRHLRYFSTVATELHFGRAAGKLHIAQPPLSKQIQDLEAELGFELFTRTKRSVTLTPAGQAFLIEVNQIFQQLDRAIDIGGKTSRGELGQISIGFVGSATYNILPIMLQQFHDRYPQVQIKLHELTTDRQLIWLREGRIDIGLIRPPIVERDFVSQVIFQESVVVALPTNHHLAAQESLDLAALATEPFILFPRELAPGLYDPIIAICQAVGFSPQVVQECIQMQTIVSLVSANMGVSILPESIQEAQRQGVVYKPIRSESLSVEKLATIAIVWRRNDPSPTMNKLLEIALSKDDRDN</sequence>
<dbReference type="Gene3D" id="1.10.10.10">
    <property type="entry name" value="Winged helix-like DNA-binding domain superfamily/Winged helix DNA-binding domain"/>
    <property type="match status" value="1"/>
</dbReference>
<dbReference type="Proteomes" id="UP000238937">
    <property type="component" value="Unassembled WGS sequence"/>
</dbReference>
<dbReference type="SUPFAM" id="SSF53850">
    <property type="entry name" value="Periplasmic binding protein-like II"/>
    <property type="match status" value="1"/>
</dbReference>
<dbReference type="CDD" id="cd08414">
    <property type="entry name" value="PBP2_LTTR_aromatics_like"/>
    <property type="match status" value="1"/>
</dbReference>
<dbReference type="PANTHER" id="PTHR30346:SF0">
    <property type="entry name" value="HCA OPERON TRANSCRIPTIONAL ACTIVATOR HCAR"/>
    <property type="match status" value="1"/>
</dbReference>
<dbReference type="RefSeq" id="WP_106309159.1">
    <property type="nucleotide sequence ID" value="NZ_PVWO01000326.1"/>
</dbReference>
<keyword evidence="7" id="KW-1185">Reference proteome</keyword>